<keyword evidence="4" id="KW-1185">Reference proteome</keyword>
<dbReference type="InterPro" id="IPR003779">
    <property type="entry name" value="CMD-like"/>
</dbReference>
<keyword evidence="1" id="KW-0812">Transmembrane</keyword>
<keyword evidence="3" id="KW-0575">Peroxidase</keyword>
<dbReference type="Gene3D" id="1.20.1290.10">
    <property type="entry name" value="AhpD-like"/>
    <property type="match status" value="1"/>
</dbReference>
<comment type="caution">
    <text evidence="3">The sequence shown here is derived from an EMBL/GenBank/DDBJ whole genome shotgun (WGS) entry which is preliminary data.</text>
</comment>
<reference evidence="3 4" key="1">
    <citation type="submission" date="2020-08" db="EMBL/GenBank/DDBJ databases">
        <title>Genomic Encyclopedia of Type Strains, Phase IV (KMG-IV): sequencing the most valuable type-strain genomes for metagenomic binning, comparative biology and taxonomic classification.</title>
        <authorList>
            <person name="Goeker M."/>
        </authorList>
    </citation>
    <scope>NUCLEOTIDE SEQUENCE [LARGE SCALE GENOMIC DNA]</scope>
    <source>
        <strain evidence="3 4">YIM 65646</strain>
    </source>
</reference>
<dbReference type="InterPro" id="IPR029032">
    <property type="entry name" value="AhpD-like"/>
</dbReference>
<protein>
    <submittedName>
        <fullName evidence="3">Alkylhydroperoxidase family enzyme</fullName>
    </submittedName>
</protein>
<dbReference type="RefSeq" id="WP_203686026.1">
    <property type="nucleotide sequence ID" value="NZ_BONT01000030.1"/>
</dbReference>
<dbReference type="SUPFAM" id="SSF69118">
    <property type="entry name" value="AhpD-like"/>
    <property type="match status" value="1"/>
</dbReference>
<keyword evidence="3" id="KW-0560">Oxidoreductase</keyword>
<evidence type="ECO:0000313" key="4">
    <source>
        <dbReference type="Proteomes" id="UP000548476"/>
    </source>
</evidence>
<feature type="domain" description="Carboxymuconolactone decarboxylase-like" evidence="2">
    <location>
        <begin position="22"/>
        <end position="101"/>
    </location>
</feature>
<dbReference type="PANTHER" id="PTHR34846">
    <property type="entry name" value="4-CARBOXYMUCONOLACTONE DECARBOXYLASE FAMILY PROTEIN (AFU_ORTHOLOGUE AFUA_6G11590)"/>
    <property type="match status" value="1"/>
</dbReference>
<sequence length="164" mass="17679">MPTSPARTTSRMPNPMRFVPNMAAAAQALHGVVDTGVLPDTTVKLMCLRVGQLLGSDYFTVRDTADLENSGETPERIAAVADWRAATCLTDAERVALKLVDAVHTPNPDGERVSDELYAEASAHYDDEAMWSLVLVIGHMGFFAPAALIAKPIPGMPPGQNYRD</sequence>
<dbReference type="EMBL" id="JACHGT010000009">
    <property type="protein sequence ID" value="MBB6036519.1"/>
    <property type="molecule type" value="Genomic_DNA"/>
</dbReference>
<dbReference type="Pfam" id="PF02627">
    <property type="entry name" value="CMD"/>
    <property type="match status" value="1"/>
</dbReference>
<dbReference type="PANTHER" id="PTHR34846:SF10">
    <property type="entry name" value="CYTOPLASMIC PROTEIN"/>
    <property type="match status" value="1"/>
</dbReference>
<dbReference type="GO" id="GO:0051920">
    <property type="term" value="F:peroxiredoxin activity"/>
    <property type="evidence" value="ECO:0007669"/>
    <property type="project" value="InterPro"/>
</dbReference>
<keyword evidence="1" id="KW-0472">Membrane</keyword>
<organism evidence="3 4">
    <name type="scientific">Phytomonospora endophytica</name>
    <dbReference type="NCBI Taxonomy" id="714109"/>
    <lineage>
        <taxon>Bacteria</taxon>
        <taxon>Bacillati</taxon>
        <taxon>Actinomycetota</taxon>
        <taxon>Actinomycetes</taxon>
        <taxon>Micromonosporales</taxon>
        <taxon>Micromonosporaceae</taxon>
        <taxon>Phytomonospora</taxon>
    </lineage>
</organism>
<evidence type="ECO:0000259" key="2">
    <source>
        <dbReference type="Pfam" id="PF02627"/>
    </source>
</evidence>
<gene>
    <name evidence="3" type="ORF">HNR73_004390</name>
</gene>
<accession>A0A841FVK7</accession>
<evidence type="ECO:0000256" key="1">
    <source>
        <dbReference type="SAM" id="Phobius"/>
    </source>
</evidence>
<proteinExistence type="predicted"/>
<feature type="transmembrane region" description="Helical" evidence="1">
    <location>
        <begin position="129"/>
        <end position="150"/>
    </location>
</feature>
<dbReference type="AlphaFoldDB" id="A0A841FVK7"/>
<name>A0A841FVK7_9ACTN</name>
<evidence type="ECO:0000313" key="3">
    <source>
        <dbReference type="EMBL" id="MBB6036519.1"/>
    </source>
</evidence>
<dbReference type="Proteomes" id="UP000548476">
    <property type="component" value="Unassembled WGS sequence"/>
</dbReference>
<keyword evidence="1" id="KW-1133">Transmembrane helix</keyword>